<evidence type="ECO:0000313" key="4">
    <source>
        <dbReference type="EMBL" id="MDO3635464.1"/>
    </source>
</evidence>
<reference evidence="4" key="1">
    <citation type="submission" date="2023-07" db="EMBL/GenBank/DDBJ databases">
        <title>Mycolicibacterium sp. nov., a novel bacterial species.</title>
        <authorList>
            <person name="Cao Y."/>
        </authorList>
    </citation>
    <scope>NUCLEOTIDE SEQUENCE</scope>
    <source>
        <strain evidence="4">KC 300</strain>
    </source>
</reference>
<dbReference type="SUPFAM" id="SSF51735">
    <property type="entry name" value="NAD(P)-binding Rossmann-fold domains"/>
    <property type="match status" value="1"/>
</dbReference>
<gene>
    <name evidence="4" type="ORF">Q2100_06910</name>
</gene>
<dbReference type="InterPro" id="IPR055170">
    <property type="entry name" value="GFO_IDH_MocA-like_dom"/>
</dbReference>
<dbReference type="InterPro" id="IPR036291">
    <property type="entry name" value="NAD(P)-bd_dom_sf"/>
</dbReference>
<feature type="domain" description="GFO/IDH/MocA-like oxidoreductase" evidence="3">
    <location>
        <begin position="142"/>
        <end position="287"/>
    </location>
</feature>
<dbReference type="EMBL" id="JAUMSQ010000028">
    <property type="protein sequence ID" value="MDO3635464.1"/>
    <property type="molecule type" value="Genomic_DNA"/>
</dbReference>
<dbReference type="InterPro" id="IPR000683">
    <property type="entry name" value="Gfo/Idh/MocA-like_OxRdtase_N"/>
</dbReference>
<dbReference type="Gene3D" id="3.30.360.10">
    <property type="entry name" value="Dihydrodipicolinate Reductase, domain 2"/>
    <property type="match status" value="1"/>
</dbReference>
<dbReference type="Gene3D" id="3.40.50.720">
    <property type="entry name" value="NAD(P)-binding Rossmann-like Domain"/>
    <property type="match status" value="1"/>
</dbReference>
<organism evidence="4 5">
    <name type="scientific">Mycolicibacterium arseniciresistens</name>
    <dbReference type="NCBI Taxonomy" id="3062257"/>
    <lineage>
        <taxon>Bacteria</taxon>
        <taxon>Bacillati</taxon>
        <taxon>Actinomycetota</taxon>
        <taxon>Actinomycetes</taxon>
        <taxon>Mycobacteriales</taxon>
        <taxon>Mycobacteriaceae</taxon>
        <taxon>Mycolicibacterium</taxon>
    </lineage>
</organism>
<dbReference type="PANTHER" id="PTHR43818">
    <property type="entry name" value="BCDNA.GH03377"/>
    <property type="match status" value="1"/>
</dbReference>
<evidence type="ECO:0000259" key="2">
    <source>
        <dbReference type="Pfam" id="PF01408"/>
    </source>
</evidence>
<evidence type="ECO:0000256" key="1">
    <source>
        <dbReference type="ARBA" id="ARBA00023002"/>
    </source>
</evidence>
<name>A0ABT8UCE5_9MYCO</name>
<dbReference type="Pfam" id="PF22725">
    <property type="entry name" value="GFO_IDH_MocA_C3"/>
    <property type="match status" value="1"/>
</dbReference>
<proteinExistence type="predicted"/>
<keyword evidence="5" id="KW-1185">Reference proteome</keyword>
<dbReference type="PANTHER" id="PTHR43818:SF11">
    <property type="entry name" value="BCDNA.GH03377"/>
    <property type="match status" value="1"/>
</dbReference>
<dbReference type="RefSeq" id="WP_302913388.1">
    <property type="nucleotide sequence ID" value="NZ_JAUMSQ010000028.1"/>
</dbReference>
<feature type="domain" description="Gfo/Idh/MocA-like oxidoreductase N-terminal" evidence="2">
    <location>
        <begin position="6"/>
        <end position="133"/>
    </location>
</feature>
<sequence length="402" mass="41851">MTKPSIGVAVIGGGMAGRAHAAGYRSASTVFGTDCPDVRLVAVADTNQAVADDTAGRYGYERAEFDWRAIAEARDIDAVSVVVANHLHREIVEGLLAAGKHVLCEKPLAGSLADAEAMVAAADASDRVTAVGYTYRRSPAVEQIRRELAGGTIGELVHFNGHYWCDYALDPTSPITWRYRGGPGTGALADVGSHLIDLSEFICGAITEVGGAAFATVIRERPVPLGVTYGHTKGAVSDESAPVENEDVATFTATFANGAVGTFSASRVAHNLPDGLGFELFASAGSAAWNLHRPGEFEISTDGGRAELSGPRRVIVGPDHPYIRGGLPMDAGGVGHGVADLFVYQTRAFLDQIADRSAPRRSARPAGDLGPLPDFHAGLHGLRVVAAVAESAQSGGTTVKVV</sequence>
<comment type="caution">
    <text evidence="4">The sequence shown here is derived from an EMBL/GenBank/DDBJ whole genome shotgun (WGS) entry which is preliminary data.</text>
</comment>
<dbReference type="InterPro" id="IPR050463">
    <property type="entry name" value="Gfo/Idh/MocA_oxidrdct_glycsds"/>
</dbReference>
<dbReference type="SUPFAM" id="SSF55347">
    <property type="entry name" value="Glyceraldehyde-3-phosphate dehydrogenase-like, C-terminal domain"/>
    <property type="match status" value="1"/>
</dbReference>
<accession>A0ABT8UCE5</accession>
<dbReference type="Pfam" id="PF01408">
    <property type="entry name" value="GFO_IDH_MocA"/>
    <property type="match status" value="1"/>
</dbReference>
<keyword evidence="1" id="KW-0560">Oxidoreductase</keyword>
<evidence type="ECO:0000313" key="5">
    <source>
        <dbReference type="Proteomes" id="UP001168823"/>
    </source>
</evidence>
<dbReference type="Proteomes" id="UP001168823">
    <property type="component" value="Unassembled WGS sequence"/>
</dbReference>
<evidence type="ECO:0000259" key="3">
    <source>
        <dbReference type="Pfam" id="PF22725"/>
    </source>
</evidence>
<protein>
    <submittedName>
        <fullName evidence="4">Gfo/Idh/MocA family oxidoreductase</fullName>
    </submittedName>
</protein>